<dbReference type="PANTHER" id="PTHR23081">
    <property type="entry name" value="RNA POLYMERASE II CTD PHOSPHATASE"/>
    <property type="match status" value="1"/>
</dbReference>
<keyword evidence="9" id="KW-1185">Reference proteome</keyword>
<evidence type="ECO:0000259" key="7">
    <source>
        <dbReference type="Pfam" id="PF12738"/>
    </source>
</evidence>
<proteinExistence type="predicted"/>
<evidence type="ECO:0000313" key="9">
    <source>
        <dbReference type="Proteomes" id="UP000030748"/>
    </source>
</evidence>
<dbReference type="InterPro" id="IPR039189">
    <property type="entry name" value="Fcp1"/>
</dbReference>
<evidence type="ECO:0000256" key="1">
    <source>
        <dbReference type="ARBA" id="ARBA00004123"/>
    </source>
</evidence>
<name>A0A022Q3W1_ERYGU</name>
<evidence type="ECO:0000256" key="6">
    <source>
        <dbReference type="ARBA" id="ARBA00048336"/>
    </source>
</evidence>
<accession>A0A022Q3W1</accession>
<feature type="domain" description="BRCT" evidence="7">
    <location>
        <begin position="105"/>
        <end position="148"/>
    </location>
</feature>
<comment type="catalytic activity">
    <reaction evidence="6">
        <text>O-phospho-L-threonyl-[protein] + H2O = L-threonyl-[protein] + phosphate</text>
        <dbReference type="Rhea" id="RHEA:47004"/>
        <dbReference type="Rhea" id="RHEA-COMP:11060"/>
        <dbReference type="Rhea" id="RHEA-COMP:11605"/>
        <dbReference type="ChEBI" id="CHEBI:15377"/>
        <dbReference type="ChEBI" id="CHEBI:30013"/>
        <dbReference type="ChEBI" id="CHEBI:43474"/>
        <dbReference type="ChEBI" id="CHEBI:61977"/>
        <dbReference type="EC" id="3.1.3.16"/>
    </reaction>
</comment>
<sequence length="158" mass="18223">MCTNSWKKLAYTMGERPYALEMAKIYTHARIIARENATQMDHKSLDVVLAKESAVIILDDTEAGHKDCLEERDVRRVILVRPDGLVYCFLCNLRCRISAINFDVEQHPLWRMAEQLGATCSNKLDPCVTHVVCLDTRNHKSRWAVHQNKFLVRPECLP</sequence>
<dbReference type="AlphaFoldDB" id="A0A022Q3W1"/>
<dbReference type="Gene3D" id="3.40.50.10190">
    <property type="entry name" value="BRCT domain"/>
    <property type="match status" value="1"/>
</dbReference>
<dbReference type="GO" id="GO:0008420">
    <property type="term" value="F:RNA polymerase II CTD heptapeptide repeat phosphatase activity"/>
    <property type="evidence" value="ECO:0007669"/>
    <property type="project" value="InterPro"/>
</dbReference>
<dbReference type="Pfam" id="PF12738">
    <property type="entry name" value="PTCB-BRCT"/>
    <property type="match status" value="1"/>
</dbReference>
<dbReference type="Proteomes" id="UP000030748">
    <property type="component" value="Unassembled WGS sequence"/>
</dbReference>
<dbReference type="GO" id="GO:0005634">
    <property type="term" value="C:nucleus"/>
    <property type="evidence" value="ECO:0007669"/>
    <property type="project" value="UniProtKB-SubCell"/>
</dbReference>
<gene>
    <name evidence="8" type="ORF">MIMGU_mgv11b017891mg</name>
</gene>
<comment type="subcellular location">
    <subcellularLocation>
        <location evidence="1">Nucleus</location>
    </subcellularLocation>
</comment>
<dbReference type="EC" id="3.1.3.16" evidence="2"/>
<organism evidence="8 9">
    <name type="scientific">Erythranthe guttata</name>
    <name type="common">Yellow monkey flower</name>
    <name type="synonym">Mimulus guttatus</name>
    <dbReference type="NCBI Taxonomy" id="4155"/>
    <lineage>
        <taxon>Eukaryota</taxon>
        <taxon>Viridiplantae</taxon>
        <taxon>Streptophyta</taxon>
        <taxon>Embryophyta</taxon>
        <taxon>Tracheophyta</taxon>
        <taxon>Spermatophyta</taxon>
        <taxon>Magnoliopsida</taxon>
        <taxon>eudicotyledons</taxon>
        <taxon>Gunneridae</taxon>
        <taxon>Pentapetalae</taxon>
        <taxon>asterids</taxon>
        <taxon>lamiids</taxon>
        <taxon>Lamiales</taxon>
        <taxon>Phrymaceae</taxon>
        <taxon>Erythranthe</taxon>
    </lineage>
</organism>
<keyword evidence="4" id="KW-0539">Nucleus</keyword>
<evidence type="ECO:0000256" key="5">
    <source>
        <dbReference type="ARBA" id="ARBA00047761"/>
    </source>
</evidence>
<comment type="catalytic activity">
    <reaction evidence="5">
        <text>O-phospho-L-seryl-[protein] + H2O = L-seryl-[protein] + phosphate</text>
        <dbReference type="Rhea" id="RHEA:20629"/>
        <dbReference type="Rhea" id="RHEA-COMP:9863"/>
        <dbReference type="Rhea" id="RHEA-COMP:11604"/>
        <dbReference type="ChEBI" id="CHEBI:15377"/>
        <dbReference type="ChEBI" id="CHEBI:29999"/>
        <dbReference type="ChEBI" id="CHEBI:43474"/>
        <dbReference type="ChEBI" id="CHEBI:83421"/>
        <dbReference type="EC" id="3.1.3.16"/>
    </reaction>
</comment>
<evidence type="ECO:0000256" key="4">
    <source>
        <dbReference type="ARBA" id="ARBA00023242"/>
    </source>
</evidence>
<dbReference type="SUPFAM" id="SSF52113">
    <property type="entry name" value="BRCT domain"/>
    <property type="match status" value="1"/>
</dbReference>
<protein>
    <recommendedName>
        <fullName evidence="2">protein-serine/threonine phosphatase</fullName>
        <ecNumber evidence="2">3.1.3.16</ecNumber>
    </recommendedName>
</protein>
<dbReference type="EMBL" id="KI632205">
    <property type="protein sequence ID" value="EYU22329.1"/>
    <property type="molecule type" value="Genomic_DNA"/>
</dbReference>
<evidence type="ECO:0000256" key="2">
    <source>
        <dbReference type="ARBA" id="ARBA00013081"/>
    </source>
</evidence>
<reference evidence="8 9" key="1">
    <citation type="journal article" date="2013" name="Proc. Natl. Acad. Sci. U.S.A.">
        <title>Fine-scale variation in meiotic recombination in Mimulus inferred from population shotgun sequencing.</title>
        <authorList>
            <person name="Hellsten U."/>
            <person name="Wright K.M."/>
            <person name="Jenkins J."/>
            <person name="Shu S."/>
            <person name="Yuan Y."/>
            <person name="Wessler S.R."/>
            <person name="Schmutz J."/>
            <person name="Willis J.H."/>
            <person name="Rokhsar D.S."/>
        </authorList>
    </citation>
    <scope>NUCLEOTIDE SEQUENCE [LARGE SCALE GENOMIC DNA]</scope>
    <source>
        <strain evidence="9">cv. DUN x IM62</strain>
    </source>
</reference>
<dbReference type="InterPro" id="IPR001357">
    <property type="entry name" value="BRCT_dom"/>
</dbReference>
<dbReference type="InterPro" id="IPR023214">
    <property type="entry name" value="HAD_sf"/>
</dbReference>
<dbReference type="STRING" id="4155.A0A022Q3W1"/>
<dbReference type="InterPro" id="IPR036420">
    <property type="entry name" value="BRCT_dom_sf"/>
</dbReference>
<dbReference type="Gene3D" id="3.40.50.1000">
    <property type="entry name" value="HAD superfamily/HAD-like"/>
    <property type="match status" value="1"/>
</dbReference>
<evidence type="ECO:0000256" key="3">
    <source>
        <dbReference type="ARBA" id="ARBA00022801"/>
    </source>
</evidence>
<evidence type="ECO:0000313" key="8">
    <source>
        <dbReference type="EMBL" id="EYU22329.1"/>
    </source>
</evidence>
<dbReference type="PANTHER" id="PTHR23081:SF36">
    <property type="entry name" value="RNA POLYMERASE II SUBUNIT A C-TERMINAL DOMAIN PHOSPHATASE"/>
    <property type="match status" value="1"/>
</dbReference>
<keyword evidence="3" id="KW-0378">Hydrolase</keyword>